<feature type="compositionally biased region" description="Basic residues" evidence="6">
    <location>
        <begin position="68"/>
        <end position="78"/>
    </location>
</feature>
<name>A0A381PSW8_9ZZZZ</name>
<accession>A0A381PSW8</accession>
<reference evidence="7" key="1">
    <citation type="submission" date="2018-05" db="EMBL/GenBank/DDBJ databases">
        <authorList>
            <person name="Lanie J.A."/>
            <person name="Ng W.-L."/>
            <person name="Kazmierczak K.M."/>
            <person name="Andrzejewski T.M."/>
            <person name="Davidsen T.M."/>
            <person name="Wayne K.J."/>
            <person name="Tettelin H."/>
            <person name="Glass J.I."/>
            <person name="Rusch D."/>
            <person name="Podicherti R."/>
            <person name="Tsui H.-C.T."/>
            <person name="Winkler M.E."/>
        </authorList>
    </citation>
    <scope>NUCLEOTIDE SEQUENCE</scope>
</reference>
<dbReference type="SUPFAM" id="SSF46992">
    <property type="entry name" value="Ribosomal protein S20"/>
    <property type="match status" value="1"/>
</dbReference>
<evidence type="ECO:0000256" key="1">
    <source>
        <dbReference type="ARBA" id="ARBA00007634"/>
    </source>
</evidence>
<dbReference type="GO" id="GO:0070181">
    <property type="term" value="F:small ribosomal subunit rRNA binding"/>
    <property type="evidence" value="ECO:0007669"/>
    <property type="project" value="TreeGrafter"/>
</dbReference>
<keyword evidence="4" id="KW-0689">Ribosomal protein</keyword>
<dbReference type="Gene3D" id="1.20.58.110">
    <property type="entry name" value="Ribosomal protein S20"/>
    <property type="match status" value="1"/>
</dbReference>
<keyword evidence="5" id="KW-0687">Ribonucleoprotein</keyword>
<evidence type="ECO:0000256" key="6">
    <source>
        <dbReference type="SAM" id="MobiDB-lite"/>
    </source>
</evidence>
<evidence type="ECO:0000313" key="7">
    <source>
        <dbReference type="EMBL" id="SUZ70105.1"/>
    </source>
</evidence>
<dbReference type="GO" id="GO:0015935">
    <property type="term" value="C:small ribosomal subunit"/>
    <property type="evidence" value="ECO:0007669"/>
    <property type="project" value="TreeGrafter"/>
</dbReference>
<dbReference type="HAMAP" id="MF_00500">
    <property type="entry name" value="Ribosomal_bS20"/>
    <property type="match status" value="1"/>
</dbReference>
<protein>
    <recommendedName>
        <fullName evidence="8">30S ribosomal protein S20</fullName>
    </recommendedName>
</protein>
<dbReference type="InterPro" id="IPR002583">
    <property type="entry name" value="Ribosomal_bS20"/>
</dbReference>
<dbReference type="InterPro" id="IPR036510">
    <property type="entry name" value="Ribosomal_bS20_sf"/>
</dbReference>
<evidence type="ECO:0000256" key="2">
    <source>
        <dbReference type="ARBA" id="ARBA00022730"/>
    </source>
</evidence>
<dbReference type="GO" id="GO:0006412">
    <property type="term" value="P:translation"/>
    <property type="evidence" value="ECO:0007669"/>
    <property type="project" value="InterPro"/>
</dbReference>
<feature type="region of interest" description="Disordered" evidence="6">
    <location>
        <begin position="66"/>
        <end position="85"/>
    </location>
</feature>
<dbReference type="EMBL" id="UINC01001081">
    <property type="protein sequence ID" value="SUZ70105.1"/>
    <property type="molecule type" value="Genomic_DNA"/>
</dbReference>
<evidence type="ECO:0008006" key="8">
    <source>
        <dbReference type="Google" id="ProtNLM"/>
    </source>
</evidence>
<evidence type="ECO:0000256" key="5">
    <source>
        <dbReference type="ARBA" id="ARBA00023274"/>
    </source>
</evidence>
<dbReference type="PANTHER" id="PTHR33398:SF1">
    <property type="entry name" value="SMALL RIBOSOMAL SUBUNIT PROTEIN BS20C"/>
    <property type="match status" value="1"/>
</dbReference>
<comment type="similarity">
    <text evidence="1">Belongs to the bacterial ribosomal protein bS20 family.</text>
</comment>
<dbReference type="AlphaFoldDB" id="A0A381PSW8"/>
<dbReference type="GO" id="GO:0003735">
    <property type="term" value="F:structural constituent of ribosome"/>
    <property type="evidence" value="ECO:0007669"/>
    <property type="project" value="InterPro"/>
</dbReference>
<dbReference type="NCBIfam" id="TIGR00029">
    <property type="entry name" value="S20"/>
    <property type="match status" value="1"/>
</dbReference>
<sequence length="85" mass="9977">MDRHPQQIKRERQDKKRRLNNVALMSKLKTSIKKILSMSDQKEAETLYRNTVMQIDKAASKGLIKKNTASRRKSRITRHLNSISK</sequence>
<keyword evidence="2" id="KW-0699">rRNA-binding</keyword>
<proteinExistence type="inferred from homology"/>
<dbReference type="PANTHER" id="PTHR33398">
    <property type="entry name" value="30S RIBOSOMAL PROTEIN S20"/>
    <property type="match status" value="1"/>
</dbReference>
<dbReference type="Pfam" id="PF01649">
    <property type="entry name" value="Ribosomal_S20p"/>
    <property type="match status" value="1"/>
</dbReference>
<keyword evidence="3" id="KW-0694">RNA-binding</keyword>
<evidence type="ECO:0000256" key="4">
    <source>
        <dbReference type="ARBA" id="ARBA00022980"/>
    </source>
</evidence>
<organism evidence="7">
    <name type="scientific">marine metagenome</name>
    <dbReference type="NCBI Taxonomy" id="408172"/>
    <lineage>
        <taxon>unclassified sequences</taxon>
        <taxon>metagenomes</taxon>
        <taxon>ecological metagenomes</taxon>
    </lineage>
</organism>
<evidence type="ECO:0000256" key="3">
    <source>
        <dbReference type="ARBA" id="ARBA00022884"/>
    </source>
</evidence>
<gene>
    <name evidence="7" type="ORF">METZ01_LOCUS22959</name>
</gene>